<evidence type="ECO:0000256" key="5">
    <source>
        <dbReference type="ARBA" id="ARBA00022777"/>
    </source>
</evidence>
<accession>A0ABT3TL70</accession>
<evidence type="ECO:0000256" key="9">
    <source>
        <dbReference type="HAMAP-Rule" id="MF_00583"/>
    </source>
</evidence>
<feature type="binding site" evidence="9">
    <location>
        <position position="166"/>
    </location>
    <ligand>
        <name>Mg(2+)</name>
        <dbReference type="ChEBI" id="CHEBI:18420"/>
    </ligand>
</feature>
<comment type="cofactor">
    <cofactor evidence="9">
        <name>Mg(2+)</name>
        <dbReference type="ChEBI" id="CHEBI:18420"/>
    </cofactor>
    <text evidence="9">Binds 2 Mg(2+) ions per subunit.</text>
</comment>
<comment type="pathway">
    <text evidence="9">Metabolic intermediate biosynthesis; 5-phospho-alpha-D-ribose 1-diphosphate biosynthesis; 5-phospho-alpha-D-ribose 1-diphosphate from D-ribose 5-phosphate (route I): step 1/1.</text>
</comment>
<comment type="catalytic activity">
    <reaction evidence="8 9">
        <text>D-ribose 5-phosphate + ATP = 5-phospho-alpha-D-ribose 1-diphosphate + AMP + H(+)</text>
        <dbReference type="Rhea" id="RHEA:15609"/>
        <dbReference type="ChEBI" id="CHEBI:15378"/>
        <dbReference type="ChEBI" id="CHEBI:30616"/>
        <dbReference type="ChEBI" id="CHEBI:58017"/>
        <dbReference type="ChEBI" id="CHEBI:78346"/>
        <dbReference type="ChEBI" id="CHEBI:456215"/>
        <dbReference type="EC" id="2.7.6.1"/>
    </reaction>
</comment>
<feature type="binding site" evidence="9">
    <location>
        <begin position="33"/>
        <end position="35"/>
    </location>
    <ligand>
        <name>ATP</name>
        <dbReference type="ChEBI" id="CHEBI:30616"/>
    </ligand>
</feature>
<dbReference type="Pfam" id="PF14572">
    <property type="entry name" value="Pribosyl_synth"/>
    <property type="match status" value="1"/>
</dbReference>
<dbReference type="PANTHER" id="PTHR10210:SF41">
    <property type="entry name" value="RIBOSE-PHOSPHATE PYROPHOSPHOKINASE 1, CHLOROPLASTIC"/>
    <property type="match status" value="1"/>
</dbReference>
<dbReference type="SUPFAM" id="SSF53271">
    <property type="entry name" value="PRTase-like"/>
    <property type="match status" value="1"/>
</dbReference>
<evidence type="ECO:0000313" key="12">
    <source>
        <dbReference type="Proteomes" id="UP001143362"/>
    </source>
</evidence>
<keyword evidence="4 9" id="KW-0547">Nucleotide-binding</keyword>
<evidence type="ECO:0000256" key="7">
    <source>
        <dbReference type="ARBA" id="ARBA00022842"/>
    </source>
</evidence>
<feature type="binding site" evidence="9">
    <location>
        <position position="216"/>
    </location>
    <ligand>
        <name>D-ribose 5-phosphate</name>
        <dbReference type="ChEBI" id="CHEBI:78346"/>
    </ligand>
</feature>
<feature type="active site" evidence="9">
    <location>
        <position position="190"/>
    </location>
</feature>
<dbReference type="InterPro" id="IPR005946">
    <property type="entry name" value="Rib-P_diPkinase"/>
</dbReference>
<dbReference type="InterPro" id="IPR029099">
    <property type="entry name" value="Pribosyltran_N"/>
</dbReference>
<keyword evidence="6 9" id="KW-0067">ATP-binding</keyword>
<feature type="binding site" evidence="9">
    <location>
        <begin position="92"/>
        <end position="93"/>
    </location>
    <ligand>
        <name>ATP</name>
        <dbReference type="ChEBI" id="CHEBI:30616"/>
    </ligand>
</feature>
<protein>
    <recommendedName>
        <fullName evidence="9">Ribose-phosphate pyrophosphokinase</fullName>
        <shortName evidence="9">RPPK</shortName>
        <ecNumber evidence="9">2.7.6.1</ecNumber>
    </recommendedName>
    <alternativeName>
        <fullName evidence="9">5-phospho-D-ribosyl alpha-1-diphosphate synthase</fullName>
    </alternativeName>
    <alternativeName>
        <fullName evidence="9">Phosphoribosyl diphosphate synthase</fullName>
    </alternativeName>
    <alternativeName>
        <fullName evidence="9">Phosphoribosyl pyrophosphate synthase</fullName>
        <shortName evidence="9">P-Rib-PP synthase</shortName>
        <shortName evidence="9">PRPP synthase</shortName>
        <shortName evidence="9">PRPPase</shortName>
    </alternativeName>
</protein>
<feature type="domain" description="Ribose-phosphate pyrophosphokinase N-terminal" evidence="10">
    <location>
        <begin position="1"/>
        <end position="117"/>
    </location>
</feature>
<evidence type="ECO:0000313" key="11">
    <source>
        <dbReference type="EMBL" id="MCX2982486.1"/>
    </source>
</evidence>
<dbReference type="InterPro" id="IPR000836">
    <property type="entry name" value="PRTase_dom"/>
</dbReference>
<keyword evidence="7 9" id="KW-0460">Magnesium</keyword>
<dbReference type="InterPro" id="IPR029057">
    <property type="entry name" value="PRTase-like"/>
</dbReference>
<comment type="subcellular location">
    <subcellularLocation>
        <location evidence="9">Cytoplasm</location>
    </subcellularLocation>
</comment>
<comment type="similarity">
    <text evidence="9">Belongs to the ribose-phosphate pyrophosphokinase family. Class I subfamily.</text>
</comment>
<evidence type="ECO:0000259" key="10">
    <source>
        <dbReference type="Pfam" id="PF13793"/>
    </source>
</evidence>
<comment type="subunit">
    <text evidence="9">Homohexamer.</text>
</comment>
<evidence type="ECO:0000256" key="6">
    <source>
        <dbReference type="ARBA" id="ARBA00022840"/>
    </source>
</evidence>
<evidence type="ECO:0000256" key="3">
    <source>
        <dbReference type="ARBA" id="ARBA00022727"/>
    </source>
</evidence>
<name>A0ABT3TL70_9GAMM</name>
<keyword evidence="5 9" id="KW-0418">Kinase</keyword>
<evidence type="ECO:0000256" key="4">
    <source>
        <dbReference type="ARBA" id="ARBA00022741"/>
    </source>
</evidence>
<feature type="binding site" evidence="9">
    <location>
        <begin position="220"/>
        <end position="224"/>
    </location>
    <ligand>
        <name>D-ribose 5-phosphate</name>
        <dbReference type="ChEBI" id="CHEBI:78346"/>
    </ligand>
</feature>
<dbReference type="Pfam" id="PF13793">
    <property type="entry name" value="Pribosyltran_N"/>
    <property type="match status" value="1"/>
</dbReference>
<evidence type="ECO:0000256" key="2">
    <source>
        <dbReference type="ARBA" id="ARBA00022723"/>
    </source>
</evidence>
<dbReference type="PROSITE" id="PS00114">
    <property type="entry name" value="PRPP_SYNTHASE"/>
    <property type="match status" value="1"/>
</dbReference>
<keyword evidence="1 9" id="KW-0808">Transferase</keyword>
<dbReference type="Gene3D" id="3.40.50.2020">
    <property type="match status" value="2"/>
</dbReference>
<proteinExistence type="inferred from homology"/>
<gene>
    <name evidence="9" type="primary">prs</name>
    <name evidence="11" type="ORF">EYC98_16605</name>
</gene>
<dbReference type="InterPro" id="IPR000842">
    <property type="entry name" value="PRib_PP_synth_CS"/>
</dbReference>
<dbReference type="PANTHER" id="PTHR10210">
    <property type="entry name" value="RIBOSE-PHOSPHATE DIPHOSPHOKINASE FAMILY MEMBER"/>
    <property type="match status" value="1"/>
</dbReference>
<feature type="binding site" evidence="9">
    <location>
        <position position="192"/>
    </location>
    <ligand>
        <name>D-ribose 5-phosphate</name>
        <dbReference type="ChEBI" id="CHEBI:78346"/>
    </ligand>
</feature>
<feature type="binding site" evidence="9">
    <location>
        <position position="127"/>
    </location>
    <ligand>
        <name>Mg(2+)</name>
        <dbReference type="ChEBI" id="CHEBI:18420"/>
    </ligand>
</feature>
<reference evidence="11" key="1">
    <citation type="submission" date="2019-02" db="EMBL/GenBank/DDBJ databases">
        <authorList>
            <person name="Li S.-H."/>
        </authorList>
    </citation>
    <scope>NUCLEOTIDE SEQUENCE</scope>
    <source>
        <strain evidence="11">IMCC14734</strain>
    </source>
</reference>
<dbReference type="NCBIfam" id="NF002320">
    <property type="entry name" value="PRK01259.1"/>
    <property type="match status" value="1"/>
</dbReference>
<dbReference type="RefSeq" id="WP_279246629.1">
    <property type="nucleotide sequence ID" value="NZ_SHNN01000003.1"/>
</dbReference>
<dbReference type="EMBL" id="SHNN01000003">
    <property type="protein sequence ID" value="MCX2982486.1"/>
    <property type="molecule type" value="Genomic_DNA"/>
</dbReference>
<keyword evidence="3 9" id="KW-0545">Nucleotide biosynthesis</keyword>
<comment type="function">
    <text evidence="9">Involved in the biosynthesis of the central metabolite phospho-alpha-D-ribosyl-1-pyrophosphate (PRPP) via the transfer of pyrophosphoryl group from ATP to 1-hydroxyl of ribose-5-phosphate (Rib-5-P).</text>
</comment>
<dbReference type="SMART" id="SM01400">
    <property type="entry name" value="Pribosyltran_N"/>
    <property type="match status" value="1"/>
</dbReference>
<dbReference type="EC" id="2.7.6.1" evidence="9"/>
<dbReference type="Proteomes" id="UP001143362">
    <property type="component" value="Unassembled WGS sequence"/>
</dbReference>
<keyword evidence="12" id="KW-1185">Reference proteome</keyword>
<keyword evidence="2 9" id="KW-0479">Metal-binding</keyword>
<dbReference type="InterPro" id="IPR037515">
    <property type="entry name" value="Rib-P_diPkinase_bac"/>
</dbReference>
<evidence type="ECO:0000256" key="1">
    <source>
        <dbReference type="ARBA" id="ARBA00022679"/>
    </source>
</evidence>
<dbReference type="CDD" id="cd06223">
    <property type="entry name" value="PRTases_typeI"/>
    <property type="match status" value="1"/>
</dbReference>
<keyword evidence="9" id="KW-0963">Cytoplasm</keyword>
<evidence type="ECO:0000256" key="8">
    <source>
        <dbReference type="ARBA" id="ARBA00049535"/>
    </source>
</evidence>
<dbReference type="HAMAP" id="MF_00583_B">
    <property type="entry name" value="RibP_PPkinase_B"/>
    <property type="match status" value="1"/>
</dbReference>
<dbReference type="NCBIfam" id="TIGR01251">
    <property type="entry name" value="ribP_PPkin"/>
    <property type="match status" value="1"/>
</dbReference>
<comment type="caution">
    <text evidence="11">The sequence shown here is derived from an EMBL/GenBank/DDBJ whole genome shotgun (WGS) entry which is preliminary data.</text>
</comment>
<sequence>MVFSGNANPTLADKVAGKLQLPLGNANVGQFSDGEVAVELNENVRGKDVFVLQPTCAPTNDNLMELIVMIDALRRASAARITAVVPYFGYARQDRRVRSSRVPISAKVVADMMVGVGVDRVLTVDLHAEQIQGFFGCPVDNIYASPILKEDIVHCRYENLMVVSPDIGGVVRARAIAKQLDDADLAIIDKRRPQANEAQVMNIIGDVTGRTCLLVDDMVDTAGTLCKAAEALKNAGAERVVAYCTHAVLSGNAISNLSASVLDELVVTDTIPLSDEAIACGRIRQLTIAPLLAESIRRVSNEESISALFD</sequence>
<organism evidence="11 12">
    <name type="scientific">Candidatus Litorirhabdus singularis</name>
    <dbReference type="NCBI Taxonomy" id="2518993"/>
    <lineage>
        <taxon>Bacteria</taxon>
        <taxon>Pseudomonadati</taxon>
        <taxon>Pseudomonadota</taxon>
        <taxon>Gammaproteobacteria</taxon>
        <taxon>Cellvibrionales</taxon>
        <taxon>Halieaceae</taxon>
        <taxon>Candidatus Litorirhabdus</taxon>
    </lineage>
</organism>